<reference evidence="3 4" key="1">
    <citation type="journal article" date="2008" name="PLoS ONE">
        <title>Environmental adaptation: genomic analysis of the piezotolerant and psychrotolerant deep-sea iron reducing bacterium Shewanella piezotolerans WP3.</title>
        <authorList>
            <person name="Wang F."/>
            <person name="Wang J."/>
            <person name="Jian H."/>
            <person name="Zhang B."/>
            <person name="Li S."/>
            <person name="Wang F."/>
            <person name="Zeng X."/>
            <person name="Gao L."/>
            <person name="Bartlett D.H."/>
            <person name="Yu J."/>
            <person name="Hu S."/>
            <person name="Xiao X."/>
        </authorList>
    </citation>
    <scope>NUCLEOTIDE SEQUENCE [LARGE SCALE GENOMIC DNA]</scope>
    <source>
        <strain evidence="4">WP3 / JCM 13877</strain>
    </source>
</reference>
<organism evidence="3 4">
    <name type="scientific">Shewanella piezotolerans (strain WP3 / JCM 13877)</name>
    <dbReference type="NCBI Taxonomy" id="225849"/>
    <lineage>
        <taxon>Bacteria</taxon>
        <taxon>Pseudomonadati</taxon>
        <taxon>Pseudomonadota</taxon>
        <taxon>Gammaproteobacteria</taxon>
        <taxon>Alteromonadales</taxon>
        <taxon>Shewanellaceae</taxon>
        <taxon>Shewanella</taxon>
    </lineage>
</organism>
<dbReference type="AlphaFoldDB" id="B8CUJ0"/>
<proteinExistence type="predicted"/>
<sequence length="186" mass="21219">MKYLICTVLIFLSLSIQAGELSKTYSEHVDQQGNITFPSDFLMDGFVHLGSNTVANPESGEIFNINSSYTQKSALMWYQKTGKWPDGTLIVKILKLVTAKKSLISGQVQHQTSQDIAFIMVKDTQNRFQHTSNKAIWGDGWGWAQFTDAKQPTVNTNQNKNYCQGCHLPRKETDWLYTDIYPQMQR</sequence>
<dbReference type="InterPro" id="IPR038142">
    <property type="entry name" value="Cytochrome_P460_sp"/>
</dbReference>
<dbReference type="OrthoDB" id="511546at2"/>
<feature type="signal peptide" evidence="1">
    <location>
        <begin position="1"/>
        <end position="18"/>
    </location>
</feature>
<evidence type="ECO:0000256" key="1">
    <source>
        <dbReference type="SAM" id="SignalP"/>
    </source>
</evidence>
<evidence type="ECO:0000259" key="2">
    <source>
        <dbReference type="Pfam" id="PF16694"/>
    </source>
</evidence>
<dbReference type="STRING" id="225849.swp_4539"/>
<dbReference type="Pfam" id="PF16694">
    <property type="entry name" value="Cytochrome_P460"/>
    <property type="match status" value="1"/>
</dbReference>
<dbReference type="KEGG" id="swp:swp_4539"/>
<dbReference type="InterPro" id="IPR032033">
    <property type="entry name" value="Cytochrome_P460"/>
</dbReference>
<dbReference type="RefSeq" id="WP_020914512.1">
    <property type="nucleotide sequence ID" value="NC_011566.1"/>
</dbReference>
<keyword evidence="1" id="KW-0732">Signal</keyword>
<feature type="chain" id="PRO_5002867061" evidence="1">
    <location>
        <begin position="19"/>
        <end position="186"/>
    </location>
</feature>
<dbReference type="eggNOG" id="COG3474">
    <property type="taxonomic scope" value="Bacteria"/>
</dbReference>
<evidence type="ECO:0000313" key="4">
    <source>
        <dbReference type="Proteomes" id="UP000000753"/>
    </source>
</evidence>
<dbReference type="EMBL" id="CP000472">
    <property type="protein sequence ID" value="ACJ31182.1"/>
    <property type="molecule type" value="Genomic_DNA"/>
</dbReference>
<evidence type="ECO:0000313" key="3">
    <source>
        <dbReference type="EMBL" id="ACJ31182.1"/>
    </source>
</evidence>
<dbReference type="CDD" id="cd20750">
    <property type="entry name" value="cyt_c_I"/>
    <property type="match status" value="1"/>
</dbReference>
<name>B8CUJ0_SHEPW</name>
<keyword evidence="4" id="KW-1185">Reference proteome</keyword>
<dbReference type="HOGENOM" id="CLU_106310_1_0_6"/>
<feature type="domain" description="Cytochrome P460" evidence="2">
    <location>
        <begin position="64"/>
        <end position="178"/>
    </location>
</feature>
<dbReference type="Gene3D" id="3.50.70.20">
    <property type="entry name" value="Cytochrome P460"/>
    <property type="match status" value="1"/>
</dbReference>
<dbReference type="Proteomes" id="UP000000753">
    <property type="component" value="Chromosome"/>
</dbReference>
<gene>
    <name evidence="3" type="ordered locus">swp_4539</name>
</gene>
<protein>
    <submittedName>
        <fullName evidence="3">Cytochrome c, class I</fullName>
    </submittedName>
</protein>
<accession>B8CUJ0</accession>